<proteinExistence type="predicted"/>
<evidence type="ECO:0000313" key="2">
    <source>
        <dbReference type="Proteomes" id="UP000234323"/>
    </source>
</evidence>
<evidence type="ECO:0000313" key="1">
    <source>
        <dbReference type="EMBL" id="PKY39993.1"/>
    </source>
</evidence>
<dbReference type="AlphaFoldDB" id="A0A2I1G075"/>
<accession>A0A2I1G075</accession>
<dbReference type="VEuPathDB" id="FungiDB:FUN_012884"/>
<keyword evidence="2" id="KW-1185">Reference proteome</keyword>
<reference evidence="1 2" key="1">
    <citation type="submission" date="2015-10" db="EMBL/GenBank/DDBJ databases">
        <title>Genome analyses suggest a sexual origin of heterokaryosis in a supposedly ancient asexual fungus.</title>
        <authorList>
            <person name="Ropars J."/>
            <person name="Sedzielewska K."/>
            <person name="Noel J."/>
            <person name="Charron P."/>
            <person name="Farinelli L."/>
            <person name="Marton T."/>
            <person name="Kruger M."/>
            <person name="Pelin A."/>
            <person name="Brachmann A."/>
            <person name="Corradi N."/>
        </authorList>
    </citation>
    <scope>NUCLEOTIDE SEQUENCE [LARGE SCALE GENOMIC DNA]</scope>
    <source>
        <strain evidence="1 2">A4</strain>
    </source>
</reference>
<name>A0A2I1G075_9GLOM</name>
<dbReference type="VEuPathDB" id="FungiDB:RhiirFUN_014264"/>
<sequence>MSINCLILGKTSFVDTFAVNIAKESNILGSLVKFDDLKISDLKYLIYNFVYKEINDTKFNYKDIGLWKVDIAYDKNYMLEYVTTEDDIKLKLGASMPAAAAADSHKRLKMTRCFCSSDRLDPENNFYIRPKELVENLGSHIIEGKFCLFHGHRQSGKMTTAWELKHWIETNSKYTVCYLNFNSGIVINEGLSEFWWSIKSVISAYVDKPIIKEFIASLRVLRDQRGDISIVHSVVLIGTEIIKDFLLTQTRQSKNSTLAISSFSAERVFNPAQFTNLEQGQESSCSIC</sequence>
<comment type="caution">
    <text evidence="1">The sequence shown here is derived from an EMBL/GenBank/DDBJ whole genome shotgun (WGS) entry which is preliminary data.</text>
</comment>
<protein>
    <recommendedName>
        <fullName evidence="3">Crinkler family protein</fullName>
    </recommendedName>
</protein>
<dbReference type="EMBL" id="LLXI01000086">
    <property type="protein sequence ID" value="PKY39993.1"/>
    <property type="molecule type" value="Genomic_DNA"/>
</dbReference>
<dbReference type="Proteomes" id="UP000234323">
    <property type="component" value="Unassembled WGS sequence"/>
</dbReference>
<gene>
    <name evidence="1" type="ORF">RhiirA4_453286</name>
</gene>
<organism evidence="1 2">
    <name type="scientific">Rhizophagus irregularis</name>
    <dbReference type="NCBI Taxonomy" id="588596"/>
    <lineage>
        <taxon>Eukaryota</taxon>
        <taxon>Fungi</taxon>
        <taxon>Fungi incertae sedis</taxon>
        <taxon>Mucoromycota</taxon>
        <taxon>Glomeromycotina</taxon>
        <taxon>Glomeromycetes</taxon>
        <taxon>Glomerales</taxon>
        <taxon>Glomeraceae</taxon>
        <taxon>Rhizophagus</taxon>
    </lineage>
</organism>
<dbReference type="VEuPathDB" id="FungiDB:RhiirA1_463053"/>
<evidence type="ECO:0008006" key="3">
    <source>
        <dbReference type="Google" id="ProtNLM"/>
    </source>
</evidence>